<evidence type="ECO:0000256" key="1">
    <source>
        <dbReference type="SAM" id="MobiDB-lite"/>
    </source>
</evidence>
<dbReference type="PANTHER" id="PTHR11365">
    <property type="entry name" value="5-OXOPROLINASE RELATED"/>
    <property type="match status" value="1"/>
</dbReference>
<proteinExistence type="predicted"/>
<accession>A0ABP9EKL3</accession>
<feature type="domain" description="Hydantoinase A/oxoprolinase" evidence="2">
    <location>
        <begin position="218"/>
        <end position="503"/>
    </location>
</feature>
<dbReference type="Pfam" id="PF19278">
    <property type="entry name" value="Hydant_A_C"/>
    <property type="match status" value="1"/>
</dbReference>
<organism evidence="5 6">
    <name type="scientific">Actinomycetospora straminea</name>
    <dbReference type="NCBI Taxonomy" id="663607"/>
    <lineage>
        <taxon>Bacteria</taxon>
        <taxon>Bacillati</taxon>
        <taxon>Actinomycetota</taxon>
        <taxon>Actinomycetes</taxon>
        <taxon>Pseudonocardiales</taxon>
        <taxon>Pseudonocardiaceae</taxon>
        <taxon>Actinomycetospora</taxon>
    </lineage>
</organism>
<feature type="domain" description="Hydantoinase/oxoprolinase N-terminal" evidence="3">
    <location>
        <begin position="5"/>
        <end position="192"/>
    </location>
</feature>
<dbReference type="InterPro" id="IPR002821">
    <property type="entry name" value="Hydantoinase_A"/>
</dbReference>
<sequence length="741" mass="80899">MSRTIDIDVGGTFTDLVLTWDERRITAKAPTTPYDLSVGFLDVLGDGAEQLDMDIDELLPQVELVRYSTTVAMNRLIERKGPRLGLLTTEGHEDAILIGRGAQWTDGTRISERRNLAVQKKPAPLVTRDMIAGIRERVDSFGQVLRPLDEDDVRRKLRVLVDGGARAIAVSLLWSFANPAHEKRIREIIREEYRSYHVGYLPVVLSHEVVGKVGEYERTMTAVLDAYLQSSIKAEMEQTWDQLREHGYRGSFLLTHNTGGSAEIFKTTASRTYNGGPIAGLMGSYHIGQALGFRNVIASDVGGTSFDLGMVVDASVRSYEFRPIIDRWMVGISMLQATTMGAGGGSIAWINELLGNRLEVGPRSAGSYPGPVCYDLGGTEPTTTDADVVLGYIAPDGYFDGRMPLDRDKAAEAIRTRIADPLGVSVDEAAALIRQVIESTMASAIQREVHLRGYHPEDFVLFAFGGGGPTHVAGYGADVPTAVIFPQAPVFSALGSSVMDVMHVYEQSKRILFLDGMSQRLTEDYEAYNAPVREMVAQARADLTSEGLDPDDALFTVELDMLYGGQVQVKRVSSPLLEIRSEADAAAVYDAFEEEYSAAFSPHVVNKPGGAYIESIIVKATVPQEKLELPVHELGDADPSPARRGSREAYWPELGRRVDTPVYAFDRLAPGNQVDGPGLVEAEFTTIVVPPRRVLRIDEHGLGLLEHAVAVEPAPAQVPVMEGSPTGWATCSTPWRPTASP</sequence>
<feature type="region of interest" description="Disordered" evidence="1">
    <location>
        <begin position="721"/>
        <end position="741"/>
    </location>
</feature>
<dbReference type="Proteomes" id="UP001500457">
    <property type="component" value="Unassembled WGS sequence"/>
</dbReference>
<feature type="domain" description="Acetophenone carboxylase-like C-terminal" evidence="4">
    <location>
        <begin position="528"/>
        <end position="702"/>
    </location>
</feature>
<dbReference type="InterPro" id="IPR049517">
    <property type="entry name" value="ACX-like_C"/>
</dbReference>
<comment type="caution">
    <text evidence="5">The sequence shown here is derived from an EMBL/GenBank/DDBJ whole genome shotgun (WGS) entry which is preliminary data.</text>
</comment>
<reference evidence="6" key="1">
    <citation type="journal article" date="2019" name="Int. J. Syst. Evol. Microbiol.">
        <title>The Global Catalogue of Microorganisms (GCM) 10K type strain sequencing project: providing services to taxonomists for standard genome sequencing and annotation.</title>
        <authorList>
            <consortium name="The Broad Institute Genomics Platform"/>
            <consortium name="The Broad Institute Genome Sequencing Center for Infectious Disease"/>
            <person name="Wu L."/>
            <person name="Ma J."/>
        </authorList>
    </citation>
    <scope>NUCLEOTIDE SEQUENCE [LARGE SCALE GENOMIC DNA]</scope>
    <source>
        <strain evidence="6">JCM 17983</strain>
    </source>
</reference>
<evidence type="ECO:0000259" key="3">
    <source>
        <dbReference type="Pfam" id="PF05378"/>
    </source>
</evidence>
<evidence type="ECO:0000259" key="2">
    <source>
        <dbReference type="Pfam" id="PF01968"/>
    </source>
</evidence>
<feature type="compositionally biased region" description="Polar residues" evidence="1">
    <location>
        <begin position="727"/>
        <end position="741"/>
    </location>
</feature>
<protein>
    <submittedName>
        <fullName evidence="5">Hydantoinase/oxoprolinase family protein</fullName>
    </submittedName>
</protein>
<evidence type="ECO:0000313" key="6">
    <source>
        <dbReference type="Proteomes" id="UP001500457"/>
    </source>
</evidence>
<dbReference type="PANTHER" id="PTHR11365:SF23">
    <property type="entry name" value="HYPOTHETICAL 5-OXOPROLINASE (EUROFUNG)-RELATED"/>
    <property type="match status" value="1"/>
</dbReference>
<dbReference type="InterPro" id="IPR045079">
    <property type="entry name" value="Oxoprolinase-like"/>
</dbReference>
<evidence type="ECO:0000313" key="5">
    <source>
        <dbReference type="EMBL" id="GAA4879489.1"/>
    </source>
</evidence>
<name>A0ABP9EKL3_9PSEU</name>
<dbReference type="Pfam" id="PF01968">
    <property type="entry name" value="Hydantoinase_A"/>
    <property type="match status" value="1"/>
</dbReference>
<keyword evidence="6" id="KW-1185">Reference proteome</keyword>
<dbReference type="InterPro" id="IPR008040">
    <property type="entry name" value="Hydant_A_N"/>
</dbReference>
<dbReference type="Pfam" id="PF05378">
    <property type="entry name" value="Hydant_A_N"/>
    <property type="match status" value="1"/>
</dbReference>
<evidence type="ECO:0000259" key="4">
    <source>
        <dbReference type="Pfam" id="PF19278"/>
    </source>
</evidence>
<dbReference type="RefSeq" id="WP_274232415.1">
    <property type="nucleotide sequence ID" value="NZ_BAABHQ010000008.1"/>
</dbReference>
<dbReference type="EMBL" id="BAABHQ010000008">
    <property type="protein sequence ID" value="GAA4879489.1"/>
    <property type="molecule type" value="Genomic_DNA"/>
</dbReference>
<gene>
    <name evidence="5" type="ORF">GCM10023203_32650</name>
</gene>